<evidence type="ECO:0000313" key="5">
    <source>
        <dbReference type="Proteomes" id="UP000836841"/>
    </source>
</evidence>
<evidence type="ECO:0000259" key="3">
    <source>
        <dbReference type="Pfam" id="PF22926"/>
    </source>
</evidence>
<proteinExistence type="predicted"/>
<dbReference type="InterPro" id="IPR004146">
    <property type="entry name" value="DC1"/>
</dbReference>
<dbReference type="PANTHER" id="PTHR32410:SF154">
    <property type="entry name" value="CHP-RICH ZINC FINGER PROTEIN-LIKE-RELATED"/>
    <property type="match status" value="1"/>
</dbReference>
<dbReference type="Pfam" id="PF03107">
    <property type="entry name" value="C1_2"/>
    <property type="match status" value="2"/>
</dbReference>
<keyword evidence="1" id="KW-0677">Repeat</keyword>
<reference evidence="4 5" key="1">
    <citation type="submission" date="2022-03" db="EMBL/GenBank/DDBJ databases">
        <authorList>
            <person name="Nunn A."/>
            <person name="Chopra R."/>
            <person name="Nunn A."/>
            <person name="Contreras Garrido A."/>
        </authorList>
    </citation>
    <scope>NUCLEOTIDE SEQUENCE [LARGE SCALE GENOMIC DNA]</scope>
</reference>
<dbReference type="EMBL" id="OU466858">
    <property type="protein sequence ID" value="CAH2045172.1"/>
    <property type="molecule type" value="Genomic_DNA"/>
</dbReference>
<evidence type="ECO:0000256" key="1">
    <source>
        <dbReference type="ARBA" id="ARBA00022737"/>
    </source>
</evidence>
<dbReference type="SUPFAM" id="SSF57889">
    <property type="entry name" value="Cysteine-rich domain"/>
    <property type="match status" value="1"/>
</dbReference>
<feature type="domain" description="DC1" evidence="2">
    <location>
        <begin position="11"/>
        <end position="56"/>
    </location>
</feature>
<sequence length="192" mass="22124">MLLLVVEECGSHPHPLLYLDKGNYGDRKKCQSCDIGGNDVVLGCIKCNFFLDFRCATLPLTVRLHRYDDHPLTLCYGEEASSGKYWCDVCERETNPKTWFYTCKDCGVTLHVFCVVGNVRYAKPGGKIKVDVELMFNNTFSRPLCNFCHCRCAASFFLIKEKELFCSYYCLVRVRTRASWIFNIVIRPPWAI</sequence>
<gene>
    <name evidence="4" type="ORF">TAV2_LOCUS5685</name>
</gene>
<dbReference type="InterPro" id="IPR046349">
    <property type="entry name" value="C1-like_sf"/>
</dbReference>
<name>A0AAU9RQZ0_THLAR</name>
<dbReference type="Pfam" id="PF22926">
    <property type="entry name" value="C1-like_CT"/>
    <property type="match status" value="1"/>
</dbReference>
<dbReference type="InterPro" id="IPR053192">
    <property type="entry name" value="Vacuole_Formation_Reg"/>
</dbReference>
<dbReference type="AlphaFoldDB" id="A0AAU9RQZ0"/>
<dbReference type="InterPro" id="IPR054483">
    <property type="entry name" value="DC1-like_CT"/>
</dbReference>
<organism evidence="4 5">
    <name type="scientific">Thlaspi arvense</name>
    <name type="common">Field penny-cress</name>
    <dbReference type="NCBI Taxonomy" id="13288"/>
    <lineage>
        <taxon>Eukaryota</taxon>
        <taxon>Viridiplantae</taxon>
        <taxon>Streptophyta</taxon>
        <taxon>Embryophyta</taxon>
        <taxon>Tracheophyta</taxon>
        <taxon>Spermatophyta</taxon>
        <taxon>Magnoliopsida</taxon>
        <taxon>eudicotyledons</taxon>
        <taxon>Gunneridae</taxon>
        <taxon>Pentapetalae</taxon>
        <taxon>rosids</taxon>
        <taxon>malvids</taxon>
        <taxon>Brassicales</taxon>
        <taxon>Brassicaceae</taxon>
        <taxon>Thlaspideae</taxon>
        <taxon>Thlaspi</taxon>
    </lineage>
</organism>
<evidence type="ECO:0000313" key="4">
    <source>
        <dbReference type="EMBL" id="CAH2045172.1"/>
    </source>
</evidence>
<evidence type="ECO:0008006" key="6">
    <source>
        <dbReference type="Google" id="ProtNLM"/>
    </source>
</evidence>
<feature type="domain" description="DC1" evidence="2">
    <location>
        <begin position="66"/>
        <end position="115"/>
    </location>
</feature>
<dbReference type="PANTHER" id="PTHR32410">
    <property type="entry name" value="CYSTEINE/HISTIDINE-RICH C1 DOMAIN FAMILY PROTEIN"/>
    <property type="match status" value="1"/>
</dbReference>
<dbReference type="Proteomes" id="UP000836841">
    <property type="component" value="Chromosome 2"/>
</dbReference>
<accession>A0AAU9RQZ0</accession>
<keyword evidence="5" id="KW-1185">Reference proteome</keyword>
<evidence type="ECO:0000259" key="2">
    <source>
        <dbReference type="Pfam" id="PF03107"/>
    </source>
</evidence>
<protein>
    <recommendedName>
        <fullName evidence="6">DC1 domain-containing protein</fullName>
    </recommendedName>
</protein>
<feature type="domain" description="DC1-like C-terminal" evidence="3">
    <location>
        <begin position="132"/>
        <end position="171"/>
    </location>
</feature>